<dbReference type="PANTHER" id="PTHR43747">
    <property type="entry name" value="FAD-BINDING PROTEIN"/>
    <property type="match status" value="1"/>
</dbReference>
<dbReference type="Gene3D" id="3.50.50.60">
    <property type="entry name" value="FAD/NAD(P)-binding domain"/>
    <property type="match status" value="1"/>
</dbReference>
<dbReference type="EMBL" id="CP007139">
    <property type="protein sequence ID" value="AIE85620.1"/>
    <property type="molecule type" value="Genomic_DNA"/>
</dbReference>
<evidence type="ECO:0000313" key="2">
    <source>
        <dbReference type="EMBL" id="AIE85620.1"/>
    </source>
</evidence>
<protein>
    <submittedName>
        <fullName evidence="2">Putative halogenase</fullName>
    </submittedName>
</protein>
<dbReference type="eggNOG" id="COG0644">
    <property type="taxonomic scope" value="Bacteria"/>
</dbReference>
<dbReference type="InterPro" id="IPR006905">
    <property type="entry name" value="Flavin_halogenase"/>
</dbReference>
<keyword evidence="3" id="KW-1185">Reference proteome</keyword>
<dbReference type="InterPro" id="IPR050816">
    <property type="entry name" value="Flavin-dep_Halogenase_NPB"/>
</dbReference>
<reference evidence="2 3" key="1">
    <citation type="journal article" date="2014" name="PLoS ONE">
        <title>The first complete genome sequence of the class fimbriimonadia in the phylum armatimonadetes.</title>
        <authorList>
            <person name="Hu Z.Y."/>
            <person name="Wang Y.Z."/>
            <person name="Im W.T."/>
            <person name="Wang S.Y."/>
            <person name="Zhao G.P."/>
            <person name="Zheng H.J."/>
            <person name="Quan Z.X."/>
        </authorList>
    </citation>
    <scope>NUCLEOTIDE SEQUENCE [LARGE SCALE GENOMIC DNA]</scope>
    <source>
        <strain evidence="2">Gsoil 348</strain>
    </source>
</reference>
<dbReference type="KEGG" id="fgi:OP10G_2252"/>
<dbReference type="PANTHER" id="PTHR43747:SF1">
    <property type="entry name" value="SLR1998 PROTEIN"/>
    <property type="match status" value="1"/>
</dbReference>
<accession>A0A068NS98</accession>
<dbReference type="InterPro" id="IPR036188">
    <property type="entry name" value="FAD/NAD-bd_sf"/>
</dbReference>
<dbReference type="Pfam" id="PF04820">
    <property type="entry name" value="Trp_halogenase"/>
    <property type="match status" value="2"/>
</dbReference>
<name>A0A068NS98_FIMGI</name>
<proteinExistence type="inferred from homology"/>
<evidence type="ECO:0000313" key="3">
    <source>
        <dbReference type="Proteomes" id="UP000027982"/>
    </source>
</evidence>
<dbReference type="Proteomes" id="UP000027982">
    <property type="component" value="Chromosome"/>
</dbReference>
<comment type="similarity">
    <text evidence="1">Belongs to the flavin-dependent halogenase family. Bacterial tryptophan halogenase subfamily.</text>
</comment>
<dbReference type="AlphaFoldDB" id="A0A068NS98"/>
<dbReference type="STRING" id="661478.OP10G_2252"/>
<organism evidence="2 3">
    <name type="scientific">Fimbriimonas ginsengisoli Gsoil 348</name>
    <dbReference type="NCBI Taxonomy" id="661478"/>
    <lineage>
        <taxon>Bacteria</taxon>
        <taxon>Bacillati</taxon>
        <taxon>Armatimonadota</taxon>
        <taxon>Fimbriimonadia</taxon>
        <taxon>Fimbriimonadales</taxon>
        <taxon>Fimbriimonadaceae</taxon>
        <taxon>Fimbriimonas</taxon>
    </lineage>
</organism>
<dbReference type="SUPFAM" id="SSF51905">
    <property type="entry name" value="FAD/NAD(P)-binding domain"/>
    <property type="match status" value="1"/>
</dbReference>
<dbReference type="GO" id="GO:0004497">
    <property type="term" value="F:monooxygenase activity"/>
    <property type="evidence" value="ECO:0007669"/>
    <property type="project" value="InterPro"/>
</dbReference>
<evidence type="ECO:0000256" key="1">
    <source>
        <dbReference type="ARBA" id="ARBA00038396"/>
    </source>
</evidence>
<gene>
    <name evidence="2" type="ORF">OP10G_2252</name>
</gene>
<dbReference type="HOGENOM" id="CLU_024648_4_0_0"/>
<sequence length="544" mass="61383">MKVAIFEREVFPRDHVGESQLPLIGKLLDELGVWDAVEAAEFPIKIGATYRWGKSNDLWDFHFVPNGDFHDEPRPAKYEGQRTDTALQVDRAVYDKILAEHAESLGCDVRFDCPVRSVERDGDRVTGLILADGTRVEADTYIDASGHSGILRRAMGVEIEEPSKLRNVAFWDYWQNADWAVSVGVGGTRVQVMSVGYGWLWFIPLSPTRTSIGLVCPADYYKQSGRPPEELYREAMEQEPRIRSLVVNATSEGKFSTTKDWSFVAERITGENWYLVGEALGFADPILAAGLTITHASARECAFSIIESRQQPRSLQKDRWLKEQYEQKNRRRLLQHIRFADYWYSANAHFTELKEFTREIARDAGLELDADRAFQWLGTGGFVEEDMGTGGFGTVALVALHQITRRFSENPAKVEIDGSNMYVLRLRGANQVQIASYSKGRVHALPALERDGKLLPLYGMFGYVVEALQQNSQTDKVMHYLFRRLQETGNSFGEAAEIHIFGCLEAMARDGWISCKRSDLLPPAEFEVPENTPAIMANQDPLPG</sequence>